<keyword evidence="1" id="KW-0812">Transmembrane</keyword>
<comment type="caution">
    <text evidence="2">The sequence shown here is derived from an EMBL/GenBank/DDBJ whole genome shotgun (WGS) entry which is preliminary data.</text>
</comment>
<gene>
    <name evidence="2" type="ORF">BN850_0056770</name>
</gene>
<name>A0A090MBK0_9HYPO</name>
<dbReference type="EMBL" id="CBMI010001347">
    <property type="protein sequence ID" value="CEG04513.1"/>
    <property type="molecule type" value="Genomic_DNA"/>
</dbReference>
<protein>
    <submittedName>
        <fullName evidence="2">WGS project CBMI000000000 data, contig CS3069_c001349</fullName>
    </submittedName>
</protein>
<sequence length="135" mass="14974">MAKYTCQFLDTAVSYVNQIPTQLLYSPIAPPGSPPQANTNAIYTEDLFSRPKPKYLSKSSTDEKLAKVLGTSTAADLRSLEVEATKRLPEMKRRLKGTQLGFFEQGIVTSLVFVLTTLVSGTGLLGYYGIRYWRS</sequence>
<keyword evidence="1" id="KW-1133">Transmembrane helix</keyword>
<feature type="transmembrane region" description="Helical" evidence="1">
    <location>
        <begin position="102"/>
        <end position="130"/>
    </location>
</feature>
<evidence type="ECO:0000256" key="1">
    <source>
        <dbReference type="SAM" id="Phobius"/>
    </source>
</evidence>
<evidence type="ECO:0000313" key="2">
    <source>
        <dbReference type="EMBL" id="CEG04513.1"/>
    </source>
</evidence>
<dbReference type="AlphaFoldDB" id="A0A090MBK0"/>
<proteinExistence type="predicted"/>
<accession>A0A090MBK0</accession>
<keyword evidence="1" id="KW-0472">Membrane</keyword>
<organism evidence="2">
    <name type="scientific">Fusarium clavum</name>
    <dbReference type="NCBI Taxonomy" id="2594811"/>
    <lineage>
        <taxon>Eukaryota</taxon>
        <taxon>Fungi</taxon>
        <taxon>Dikarya</taxon>
        <taxon>Ascomycota</taxon>
        <taxon>Pezizomycotina</taxon>
        <taxon>Sordariomycetes</taxon>
        <taxon>Hypocreomycetidae</taxon>
        <taxon>Hypocreales</taxon>
        <taxon>Nectriaceae</taxon>
        <taxon>Fusarium</taxon>
        <taxon>Fusarium incarnatum-equiseti species complex</taxon>
    </lineage>
</organism>
<reference evidence="2" key="1">
    <citation type="submission" date="2013-05" db="EMBL/GenBank/DDBJ databases">
        <title>Draft genome sequences of six wheat associated Fusarium spp. isolates.</title>
        <authorList>
            <person name="Moolhuijzen P.M."/>
            <person name="Manners J.M."/>
            <person name="Wilcox S."/>
            <person name="Bellgard M.I."/>
            <person name="Gardiner D.M."/>
        </authorList>
    </citation>
    <scope>NUCLEOTIDE SEQUENCE</scope>
    <source>
        <strain evidence="2">CS3069</strain>
    </source>
</reference>